<gene>
    <name evidence="3" type="ORF">HALOF300_00071</name>
</gene>
<dbReference type="RefSeq" id="WP_156738669.1">
    <property type="nucleotide sequence ID" value="NZ_CACRYJ010000004.1"/>
</dbReference>
<keyword evidence="2" id="KW-1133">Transmembrane helix</keyword>
<evidence type="ECO:0000313" key="4">
    <source>
        <dbReference type="Proteomes" id="UP000419743"/>
    </source>
</evidence>
<feature type="region of interest" description="Disordered" evidence="1">
    <location>
        <begin position="1"/>
        <end position="20"/>
    </location>
</feature>
<proteinExistence type="predicted"/>
<feature type="transmembrane region" description="Helical" evidence="2">
    <location>
        <begin position="82"/>
        <end position="102"/>
    </location>
</feature>
<dbReference type="EMBL" id="CACRYJ010000004">
    <property type="protein sequence ID" value="VZO34801.1"/>
    <property type="molecule type" value="Genomic_DNA"/>
</dbReference>
<organism evidence="3 4">
    <name type="scientific">Occultella aeris</name>
    <dbReference type="NCBI Taxonomy" id="2761496"/>
    <lineage>
        <taxon>Bacteria</taxon>
        <taxon>Bacillati</taxon>
        <taxon>Actinomycetota</taxon>
        <taxon>Actinomycetes</taxon>
        <taxon>Micrococcales</taxon>
        <taxon>Ruaniaceae</taxon>
        <taxon>Occultella</taxon>
    </lineage>
</organism>
<name>A0A7M4DD82_9MICO</name>
<sequence>MSTNAPGPTPPGNWRPGDYPAAGSPYAPDSILNPGSTNNPQGRISLILGVVAVVLSLVGTIIQSILIRQGWSPGTVGLGGGIPNLAGTAAAIGAVILGIIGLRNPGPKAAAGAGTGIGASHLVGSLATTLVWGLGSYF</sequence>
<dbReference type="AlphaFoldDB" id="A0A7M4DD82"/>
<feature type="transmembrane region" description="Helical" evidence="2">
    <location>
        <begin position="46"/>
        <end position="67"/>
    </location>
</feature>
<keyword evidence="4" id="KW-1185">Reference proteome</keyword>
<accession>A0A7M4DD82</accession>
<evidence type="ECO:0000256" key="1">
    <source>
        <dbReference type="SAM" id="MobiDB-lite"/>
    </source>
</evidence>
<comment type="caution">
    <text evidence="3">The sequence shown here is derived from an EMBL/GenBank/DDBJ whole genome shotgun (WGS) entry which is preliminary data.</text>
</comment>
<evidence type="ECO:0000313" key="3">
    <source>
        <dbReference type="EMBL" id="VZO34801.1"/>
    </source>
</evidence>
<dbReference type="Proteomes" id="UP000419743">
    <property type="component" value="Unassembled WGS sequence"/>
</dbReference>
<evidence type="ECO:0000256" key="2">
    <source>
        <dbReference type="SAM" id="Phobius"/>
    </source>
</evidence>
<keyword evidence="2" id="KW-0812">Transmembrane</keyword>
<reference evidence="3 4" key="1">
    <citation type="submission" date="2019-11" db="EMBL/GenBank/DDBJ databases">
        <authorList>
            <person name="Criscuolo A."/>
        </authorList>
    </citation>
    <scope>NUCLEOTIDE SEQUENCE [LARGE SCALE GENOMIC DNA]</scope>
    <source>
        <strain evidence="3">CIP111667</strain>
    </source>
</reference>
<feature type="transmembrane region" description="Helical" evidence="2">
    <location>
        <begin position="109"/>
        <end position="134"/>
    </location>
</feature>
<protein>
    <submittedName>
        <fullName evidence="3">Uncharacterized protein</fullName>
    </submittedName>
</protein>
<keyword evidence="2" id="KW-0472">Membrane</keyword>